<keyword evidence="1" id="KW-0547">Nucleotide-binding</keyword>
<protein>
    <submittedName>
        <fullName evidence="1">DEAD/DEAH box helicase</fullName>
    </submittedName>
</protein>
<proteinExistence type="predicted"/>
<name>A0AC61NGZ7_9BACT</name>
<evidence type="ECO:0000313" key="2">
    <source>
        <dbReference type="Proteomes" id="UP000826212"/>
    </source>
</evidence>
<keyword evidence="1" id="KW-0067">ATP-binding</keyword>
<accession>A0AC61NGZ7</accession>
<keyword evidence="1" id="KW-0378">Hydrolase</keyword>
<keyword evidence="2" id="KW-1185">Reference proteome</keyword>
<organism evidence="1 2">
    <name type="scientific">Halosquirtibacter laminarini</name>
    <dbReference type="NCBI Taxonomy" id="3374600"/>
    <lineage>
        <taxon>Bacteria</taxon>
        <taxon>Pseudomonadati</taxon>
        <taxon>Bacteroidota</taxon>
        <taxon>Bacteroidia</taxon>
        <taxon>Marinilabiliales</taxon>
        <taxon>Prolixibacteraceae</taxon>
        <taxon>Halosquirtibacter</taxon>
    </lineage>
</organism>
<evidence type="ECO:0000313" key="1">
    <source>
        <dbReference type="EMBL" id="QZE14917.1"/>
    </source>
</evidence>
<dbReference type="EMBL" id="CP081303">
    <property type="protein sequence ID" value="QZE14917.1"/>
    <property type="molecule type" value="Genomic_DNA"/>
</dbReference>
<dbReference type="Proteomes" id="UP000826212">
    <property type="component" value="Chromosome"/>
</dbReference>
<sequence length="439" mass="49377">MKDISKYILSQMGFEQYNKVQDKLFDASKKSDTLHLVSPTGSGKTIAFLRVMLEKVKVTEGTTQMLVLVPTRELAVQIETIVGKLQLPFRSYCVYGGHSVKSEERSLERAPSLLIATPGRLTDHLRRGNISLDNLSHVVLDEYDKILQFGYKRDIDFIFGHVKCLQGAILTSATQMDEVTYPKGIDSNGTLIDLSETVAENVFNAYRIDVEGTDKLAALVTLLERIGNAPTMVFCNHRDAVERISDALYDEGVVHESIHGQKTQDERERAMIKFENGSAMVILGTDLLARGIDHLSVEHVVHYQMPRDEDVVVHRNGRTSRGEKEGNVYVVMKEGETLTDALASIDWKPYEHSDEKVNIQPSYWDTLYMGAGKKNKINKVDIVGFLCQKGGLEKSEIGMIHVKDFRAYVAVPRTKIKEVIQKVKKMKIKGKSILIDKAF</sequence>
<reference evidence="1" key="1">
    <citation type="submission" date="2021-08" db="EMBL/GenBank/DDBJ databases">
        <title>Novel anaerobic bacterium isolated from sea squirt in East Sea, Republic of Korea.</title>
        <authorList>
            <person name="Nguyen T.H."/>
            <person name="Li Z."/>
            <person name="Lee Y.-J."/>
            <person name="Ko J."/>
            <person name="Kim S.-G."/>
        </authorList>
    </citation>
    <scope>NUCLEOTIDE SEQUENCE</scope>
    <source>
        <strain evidence="1">KCTC 25031</strain>
    </source>
</reference>
<keyword evidence="1" id="KW-0347">Helicase</keyword>
<gene>
    <name evidence="1" type="ORF">K4L44_03505</name>
</gene>